<organism evidence="1 2">
    <name type="scientific">Mucilaginibacter sabulilitoris</name>
    <dbReference type="NCBI Taxonomy" id="1173583"/>
    <lineage>
        <taxon>Bacteria</taxon>
        <taxon>Pseudomonadati</taxon>
        <taxon>Bacteroidota</taxon>
        <taxon>Sphingobacteriia</taxon>
        <taxon>Sphingobacteriales</taxon>
        <taxon>Sphingobacteriaceae</taxon>
        <taxon>Mucilaginibacter</taxon>
    </lineage>
</organism>
<accession>A0ABZ0TJ68</accession>
<gene>
    <name evidence="1" type="ORF">SNE25_28290</name>
</gene>
<evidence type="ECO:0008006" key="3">
    <source>
        <dbReference type="Google" id="ProtNLM"/>
    </source>
</evidence>
<keyword evidence="2" id="KW-1185">Reference proteome</keyword>
<dbReference type="RefSeq" id="WP_321562374.1">
    <property type="nucleotide sequence ID" value="NZ_CP139558.1"/>
</dbReference>
<dbReference type="Proteomes" id="UP001324380">
    <property type="component" value="Chromosome"/>
</dbReference>
<dbReference type="EMBL" id="CP139558">
    <property type="protein sequence ID" value="WPU93224.1"/>
    <property type="molecule type" value="Genomic_DNA"/>
</dbReference>
<evidence type="ECO:0000313" key="1">
    <source>
        <dbReference type="EMBL" id="WPU93224.1"/>
    </source>
</evidence>
<reference evidence="1 2" key="1">
    <citation type="submission" date="2023-11" db="EMBL/GenBank/DDBJ databases">
        <title>Analysis of the Genomes of Mucilaginibacter gossypii cycad 4 and M. sabulilitoris SNA2: microbes with the potential for plant growth promotion.</title>
        <authorList>
            <person name="Hirsch A.M."/>
            <person name="Humm E."/>
            <person name="Rubbi M."/>
            <person name="Del Vecchio G."/>
            <person name="Ha S.M."/>
            <person name="Pellegrini M."/>
            <person name="Gunsalus R.P."/>
        </authorList>
    </citation>
    <scope>NUCLEOTIDE SEQUENCE [LARGE SCALE GENOMIC DNA]</scope>
    <source>
        <strain evidence="1 2">SNA2</strain>
    </source>
</reference>
<name>A0ABZ0TJ68_9SPHI</name>
<evidence type="ECO:0000313" key="2">
    <source>
        <dbReference type="Proteomes" id="UP001324380"/>
    </source>
</evidence>
<proteinExistence type="predicted"/>
<dbReference type="SUPFAM" id="SSF49464">
    <property type="entry name" value="Carboxypeptidase regulatory domain-like"/>
    <property type="match status" value="1"/>
</dbReference>
<protein>
    <recommendedName>
        <fullName evidence="3">Carboxypeptidase regulatory-like domain-containing protein</fullName>
    </recommendedName>
</protein>
<dbReference type="InterPro" id="IPR008969">
    <property type="entry name" value="CarboxyPept-like_regulatory"/>
</dbReference>
<sequence>MKEISIGDIKEQRMGNVLDKIAKKGNFYFAYNNKTIPADSIVSVSGYRGTLFSLLDKLLGESYEFKEVPGYIVLRHAPGRLHLTAEVDKDLGLVKGYVNDASNQKEITQASVYEKNLLVSTLTDNKGYFELKLKNWSGSLLLTVTKENYRDTSLYLLPVVNVDSKHNNRKYKYYPDDGSGNGVEHSRFARFFISSKQLIQGMNLGNFFASRPYQVSLIPGLSSHGMYNSQIVDHVSYNILGGYTAGIDGVEMAGLFNINKKDMTFFQAAGIFNVVGGSTKGIQLAGAYNNVLNNAKGFQAAGLINRANNFTGVQMAGLFNVDQQASGFQAAGAFNRARSLNSGMQFAALFNTTGQSNGFQLAGFYNWSANEAGSQFAALFNRAKKVKGFQFALVNIADTSDYPIGIINFIKNGEKSLAISTDESLFTHLDFRSGGRVLYGLIGAGYKFDSTEPLYALDIGFGAHIVNHTKFSLNMEGTSQLTTNFKRKFYQINSFKVLPGYKFSKLIRVFAGPSFNVTSADLSDEAKINGWLLNRYIGSDKLTALSIGVTGGLQLVW</sequence>